<evidence type="ECO:0000313" key="2">
    <source>
        <dbReference type="Proteomes" id="UP000828390"/>
    </source>
</evidence>
<comment type="caution">
    <text evidence="1">The sequence shown here is derived from an EMBL/GenBank/DDBJ whole genome shotgun (WGS) entry which is preliminary data.</text>
</comment>
<proteinExistence type="predicted"/>
<organism evidence="1 2">
    <name type="scientific">Dreissena polymorpha</name>
    <name type="common">Zebra mussel</name>
    <name type="synonym">Mytilus polymorpha</name>
    <dbReference type="NCBI Taxonomy" id="45954"/>
    <lineage>
        <taxon>Eukaryota</taxon>
        <taxon>Metazoa</taxon>
        <taxon>Spiralia</taxon>
        <taxon>Lophotrochozoa</taxon>
        <taxon>Mollusca</taxon>
        <taxon>Bivalvia</taxon>
        <taxon>Autobranchia</taxon>
        <taxon>Heteroconchia</taxon>
        <taxon>Euheterodonta</taxon>
        <taxon>Imparidentia</taxon>
        <taxon>Neoheterodontei</taxon>
        <taxon>Myida</taxon>
        <taxon>Dreissenoidea</taxon>
        <taxon>Dreissenidae</taxon>
        <taxon>Dreissena</taxon>
    </lineage>
</organism>
<evidence type="ECO:0000313" key="1">
    <source>
        <dbReference type="EMBL" id="KAH3712037.1"/>
    </source>
</evidence>
<sequence length="110" mass="13017">MESVKKPRRVQYVCKRRQKKDRNGRLMVHFFKHHVQFEQALFACSLCSFRCQTQQQLLEHITRYAPHIKEVKARGITDLRSNMNGSEKPYTVSEAYIERLGDSSLEQCIE</sequence>
<protein>
    <submittedName>
        <fullName evidence="1">Uncharacterized protein</fullName>
    </submittedName>
</protein>
<dbReference type="AlphaFoldDB" id="A0A9D4BWH0"/>
<reference evidence="1" key="1">
    <citation type="journal article" date="2019" name="bioRxiv">
        <title>The Genome of the Zebra Mussel, Dreissena polymorpha: A Resource for Invasive Species Research.</title>
        <authorList>
            <person name="McCartney M.A."/>
            <person name="Auch B."/>
            <person name="Kono T."/>
            <person name="Mallez S."/>
            <person name="Zhang Y."/>
            <person name="Obille A."/>
            <person name="Becker A."/>
            <person name="Abrahante J.E."/>
            <person name="Garbe J."/>
            <person name="Badalamenti J.P."/>
            <person name="Herman A."/>
            <person name="Mangelson H."/>
            <person name="Liachko I."/>
            <person name="Sullivan S."/>
            <person name="Sone E.D."/>
            <person name="Koren S."/>
            <person name="Silverstein K.A.T."/>
            <person name="Beckman K.B."/>
            <person name="Gohl D.M."/>
        </authorList>
    </citation>
    <scope>NUCLEOTIDE SEQUENCE</scope>
    <source>
        <strain evidence="1">Duluth1</strain>
        <tissue evidence="1">Whole animal</tissue>
    </source>
</reference>
<keyword evidence="2" id="KW-1185">Reference proteome</keyword>
<dbReference type="Gene3D" id="3.30.160.60">
    <property type="entry name" value="Classic Zinc Finger"/>
    <property type="match status" value="1"/>
</dbReference>
<dbReference type="Proteomes" id="UP000828390">
    <property type="component" value="Unassembled WGS sequence"/>
</dbReference>
<reference evidence="1" key="2">
    <citation type="submission" date="2020-11" db="EMBL/GenBank/DDBJ databases">
        <authorList>
            <person name="McCartney M.A."/>
            <person name="Auch B."/>
            <person name="Kono T."/>
            <person name="Mallez S."/>
            <person name="Becker A."/>
            <person name="Gohl D.M."/>
            <person name="Silverstein K.A.T."/>
            <person name="Koren S."/>
            <person name="Bechman K.B."/>
            <person name="Herman A."/>
            <person name="Abrahante J.E."/>
            <person name="Garbe J."/>
        </authorList>
    </citation>
    <scope>NUCLEOTIDE SEQUENCE</scope>
    <source>
        <strain evidence="1">Duluth1</strain>
        <tissue evidence="1">Whole animal</tissue>
    </source>
</reference>
<name>A0A9D4BWH0_DREPO</name>
<dbReference type="EMBL" id="JAIWYP010000014">
    <property type="protein sequence ID" value="KAH3712037.1"/>
    <property type="molecule type" value="Genomic_DNA"/>
</dbReference>
<gene>
    <name evidence="1" type="ORF">DPMN_071714</name>
</gene>
<accession>A0A9D4BWH0</accession>